<dbReference type="AlphaFoldDB" id="A0A1I1XCL3"/>
<proteinExistence type="predicted"/>
<gene>
    <name evidence="2" type="ORF">SAMN02799615_00177</name>
</gene>
<keyword evidence="1" id="KW-1133">Transmembrane helix</keyword>
<keyword evidence="3" id="KW-1185">Reference proteome</keyword>
<reference evidence="3" key="1">
    <citation type="submission" date="2016-10" db="EMBL/GenBank/DDBJ databases">
        <authorList>
            <person name="Varghese N."/>
            <person name="Submissions S."/>
        </authorList>
    </citation>
    <scope>NUCLEOTIDE SEQUENCE [LARGE SCALE GENOMIC DNA]</scope>
    <source>
        <strain evidence="3">UNC178MFTsu3.1</strain>
    </source>
</reference>
<evidence type="ECO:0000256" key="1">
    <source>
        <dbReference type="SAM" id="Phobius"/>
    </source>
</evidence>
<dbReference type="EMBL" id="FONH01000001">
    <property type="protein sequence ID" value="SFE04398.1"/>
    <property type="molecule type" value="Genomic_DNA"/>
</dbReference>
<protein>
    <submittedName>
        <fullName evidence="2">Uncharacterized protein</fullName>
    </submittedName>
</protein>
<name>A0A1I1XCL3_9GAMM</name>
<sequence length="189" mass="20672">MERKRIPGIDAYGRRVRVTPREREAVGAYWSEQRVARGTLIAVSSLMAVMGVLFLAAGLFGPFLGHRREHAGWVLLMLGVTLLPAGMLFLWLLRRRARLVSEDLALGVKIVVDGIVDACSALRGKAGAMNYSIRIAVPPGKEREHFAVTERVFMRVGRGDAVRCAYLPASRILLSLKADAVAYAIGESA</sequence>
<organism evidence="2 3">
    <name type="scientific">Dyella marensis</name>
    <dbReference type="NCBI Taxonomy" id="500610"/>
    <lineage>
        <taxon>Bacteria</taxon>
        <taxon>Pseudomonadati</taxon>
        <taxon>Pseudomonadota</taxon>
        <taxon>Gammaproteobacteria</taxon>
        <taxon>Lysobacterales</taxon>
        <taxon>Rhodanobacteraceae</taxon>
        <taxon>Dyella</taxon>
    </lineage>
</organism>
<evidence type="ECO:0000313" key="2">
    <source>
        <dbReference type="EMBL" id="SFE04398.1"/>
    </source>
</evidence>
<evidence type="ECO:0000313" key="3">
    <source>
        <dbReference type="Proteomes" id="UP000199477"/>
    </source>
</evidence>
<feature type="transmembrane region" description="Helical" evidence="1">
    <location>
        <begin position="70"/>
        <end position="93"/>
    </location>
</feature>
<dbReference type="Proteomes" id="UP000199477">
    <property type="component" value="Unassembled WGS sequence"/>
</dbReference>
<feature type="transmembrane region" description="Helical" evidence="1">
    <location>
        <begin position="40"/>
        <end position="64"/>
    </location>
</feature>
<accession>A0A1I1XCL3</accession>
<keyword evidence="1" id="KW-0812">Transmembrane</keyword>
<dbReference type="RefSeq" id="WP_026634222.1">
    <property type="nucleotide sequence ID" value="NZ_FONH01000001.1"/>
</dbReference>
<keyword evidence="1" id="KW-0472">Membrane</keyword>